<keyword evidence="2" id="KW-1185">Reference proteome</keyword>
<evidence type="ECO:0000313" key="2">
    <source>
        <dbReference type="Proteomes" id="UP001314229"/>
    </source>
</evidence>
<proteinExistence type="predicted"/>
<organism evidence="1 2">
    <name type="scientific">Scomber scombrus</name>
    <name type="common">Atlantic mackerel</name>
    <name type="synonym">Scomber vernalis</name>
    <dbReference type="NCBI Taxonomy" id="13677"/>
    <lineage>
        <taxon>Eukaryota</taxon>
        <taxon>Metazoa</taxon>
        <taxon>Chordata</taxon>
        <taxon>Craniata</taxon>
        <taxon>Vertebrata</taxon>
        <taxon>Euteleostomi</taxon>
        <taxon>Actinopterygii</taxon>
        <taxon>Neopterygii</taxon>
        <taxon>Teleostei</taxon>
        <taxon>Neoteleostei</taxon>
        <taxon>Acanthomorphata</taxon>
        <taxon>Pelagiaria</taxon>
        <taxon>Scombriformes</taxon>
        <taxon>Scombridae</taxon>
        <taxon>Scomber</taxon>
    </lineage>
</organism>
<comment type="caution">
    <text evidence="1">The sequence shown here is derived from an EMBL/GenBank/DDBJ whole genome shotgun (WGS) entry which is preliminary data.</text>
</comment>
<evidence type="ECO:0000313" key="1">
    <source>
        <dbReference type="EMBL" id="CAK6973498.1"/>
    </source>
</evidence>
<name>A0AAV1PPN8_SCOSC</name>
<sequence length="125" mass="13977">MADSADVRLSADETSSVLYISMVTATNPSRHRPITARPRRRTGLRRLAANQSITVFIPSRQAPIRLYVKSARHPPPRISIQLLAANRRAGFVPILLHLFCTICSVYHLIDSNQSVSEIFTLLTLI</sequence>
<gene>
    <name evidence="1" type="ORF">FSCOSCO3_A030683</name>
</gene>
<accession>A0AAV1PPN8</accession>
<dbReference type="EMBL" id="CAWUFR010000230">
    <property type="protein sequence ID" value="CAK6973498.1"/>
    <property type="molecule type" value="Genomic_DNA"/>
</dbReference>
<reference evidence="1 2" key="1">
    <citation type="submission" date="2024-01" db="EMBL/GenBank/DDBJ databases">
        <authorList>
            <person name="Alioto T."/>
            <person name="Alioto T."/>
            <person name="Gomez Garrido J."/>
        </authorList>
    </citation>
    <scope>NUCLEOTIDE SEQUENCE [LARGE SCALE GENOMIC DNA]</scope>
</reference>
<protein>
    <submittedName>
        <fullName evidence="1">Uncharacterized protein</fullName>
    </submittedName>
</protein>
<dbReference type="AlphaFoldDB" id="A0AAV1PPN8"/>
<dbReference type="Proteomes" id="UP001314229">
    <property type="component" value="Unassembled WGS sequence"/>
</dbReference>